<name>A0A8J5H4J5_ZINOF</name>
<proteinExistence type="inferred from homology"/>
<dbReference type="AlphaFoldDB" id="A0A8J5H4J5"/>
<sequence length="110" mass="12590">MTQFPELFCHKSLAFVRDSVGRNHMESLLCLLLRARRTVLIITIALEARSAREICLIDPQAMNSSPVQFENFRKYRFPSHNITVSLVAVPGSSPRSRHRRPLQLVEFVLG</sequence>
<accession>A0A8J5H4J5</accession>
<evidence type="ECO:0000313" key="4">
    <source>
        <dbReference type="Proteomes" id="UP000734854"/>
    </source>
</evidence>
<evidence type="ECO:0000259" key="2">
    <source>
        <dbReference type="Pfam" id="PF13839"/>
    </source>
</evidence>
<dbReference type="InterPro" id="IPR026057">
    <property type="entry name" value="TBL_C"/>
</dbReference>
<comment type="caution">
    <text evidence="3">The sequence shown here is derived from an EMBL/GenBank/DDBJ whole genome shotgun (WGS) entry which is preliminary data.</text>
</comment>
<evidence type="ECO:0000313" key="3">
    <source>
        <dbReference type="EMBL" id="KAG6516056.1"/>
    </source>
</evidence>
<keyword evidence="4" id="KW-1185">Reference proteome</keyword>
<comment type="similarity">
    <text evidence="1">Belongs to the PC-esterase family. TBL subfamily.</text>
</comment>
<gene>
    <name evidence="3" type="ORF">ZIOFF_026504</name>
</gene>
<organism evidence="3 4">
    <name type="scientific">Zingiber officinale</name>
    <name type="common">Ginger</name>
    <name type="synonym">Amomum zingiber</name>
    <dbReference type="NCBI Taxonomy" id="94328"/>
    <lineage>
        <taxon>Eukaryota</taxon>
        <taxon>Viridiplantae</taxon>
        <taxon>Streptophyta</taxon>
        <taxon>Embryophyta</taxon>
        <taxon>Tracheophyta</taxon>
        <taxon>Spermatophyta</taxon>
        <taxon>Magnoliopsida</taxon>
        <taxon>Liliopsida</taxon>
        <taxon>Zingiberales</taxon>
        <taxon>Zingiberaceae</taxon>
        <taxon>Zingiber</taxon>
    </lineage>
</organism>
<dbReference type="GO" id="GO:0016740">
    <property type="term" value="F:transferase activity"/>
    <property type="evidence" value="ECO:0007669"/>
    <property type="project" value="InterPro"/>
</dbReference>
<reference evidence="3 4" key="1">
    <citation type="submission" date="2020-08" db="EMBL/GenBank/DDBJ databases">
        <title>Plant Genome Project.</title>
        <authorList>
            <person name="Zhang R.-G."/>
        </authorList>
    </citation>
    <scope>NUCLEOTIDE SEQUENCE [LARGE SCALE GENOMIC DNA]</scope>
    <source>
        <tissue evidence="3">Rhizome</tissue>
    </source>
</reference>
<dbReference type="Pfam" id="PF13839">
    <property type="entry name" value="PC-Esterase"/>
    <property type="match status" value="1"/>
</dbReference>
<protein>
    <recommendedName>
        <fullName evidence="2">Trichome birefringence-like C-terminal domain-containing protein</fullName>
    </recommendedName>
</protein>
<evidence type="ECO:0000256" key="1">
    <source>
        <dbReference type="ARBA" id="ARBA00007727"/>
    </source>
</evidence>
<dbReference type="Proteomes" id="UP000734854">
    <property type="component" value="Unassembled WGS sequence"/>
</dbReference>
<dbReference type="EMBL" id="JACMSC010000007">
    <property type="protein sequence ID" value="KAG6516056.1"/>
    <property type="molecule type" value="Genomic_DNA"/>
</dbReference>
<feature type="domain" description="Trichome birefringence-like C-terminal" evidence="2">
    <location>
        <begin position="3"/>
        <end position="88"/>
    </location>
</feature>